<reference evidence="2 3" key="1">
    <citation type="journal article" date="2014" name="Agronomy (Basel)">
        <title>A Draft Genome Sequence for Ensete ventricosum, the Drought-Tolerant Tree Against Hunger.</title>
        <authorList>
            <person name="Harrison J."/>
            <person name="Moore K.A."/>
            <person name="Paszkiewicz K."/>
            <person name="Jones T."/>
            <person name="Grant M."/>
            <person name="Ambacheew D."/>
            <person name="Muzemil S."/>
            <person name="Studholme D.J."/>
        </authorList>
    </citation>
    <scope>NUCLEOTIDE SEQUENCE [LARGE SCALE GENOMIC DNA]</scope>
</reference>
<dbReference type="EMBL" id="AMZH03002411">
    <property type="protein sequence ID" value="RRT75668.1"/>
    <property type="molecule type" value="Genomic_DNA"/>
</dbReference>
<comment type="caution">
    <text evidence="2">The sequence shown here is derived from an EMBL/GenBank/DDBJ whole genome shotgun (WGS) entry which is preliminary data.</text>
</comment>
<evidence type="ECO:0000313" key="2">
    <source>
        <dbReference type="EMBL" id="RRT75668.1"/>
    </source>
</evidence>
<feature type="region of interest" description="Disordered" evidence="1">
    <location>
        <begin position="48"/>
        <end position="76"/>
    </location>
</feature>
<gene>
    <name evidence="2" type="ORF">B296_00026606</name>
</gene>
<proteinExistence type="predicted"/>
<dbReference type="Proteomes" id="UP000287651">
    <property type="component" value="Unassembled WGS sequence"/>
</dbReference>
<protein>
    <submittedName>
        <fullName evidence="2">Uncharacterized protein</fullName>
    </submittedName>
</protein>
<feature type="compositionally biased region" description="Basic and acidic residues" evidence="1">
    <location>
        <begin position="56"/>
        <end position="76"/>
    </location>
</feature>
<organism evidence="2 3">
    <name type="scientific">Ensete ventricosum</name>
    <name type="common">Abyssinian banana</name>
    <name type="synonym">Musa ensete</name>
    <dbReference type="NCBI Taxonomy" id="4639"/>
    <lineage>
        <taxon>Eukaryota</taxon>
        <taxon>Viridiplantae</taxon>
        <taxon>Streptophyta</taxon>
        <taxon>Embryophyta</taxon>
        <taxon>Tracheophyta</taxon>
        <taxon>Spermatophyta</taxon>
        <taxon>Magnoliopsida</taxon>
        <taxon>Liliopsida</taxon>
        <taxon>Zingiberales</taxon>
        <taxon>Musaceae</taxon>
        <taxon>Ensete</taxon>
    </lineage>
</organism>
<evidence type="ECO:0000313" key="3">
    <source>
        <dbReference type="Proteomes" id="UP000287651"/>
    </source>
</evidence>
<name>A0A427AHE2_ENSVE</name>
<sequence length="117" mass="13293">MLDSSVLMLYRMPSYLISLLEVKLIKLPMYESADAPDLAVSAAIAAAAASTSSRGSQEERSDRSTERKQEALPFHARERGRLDWDLGRDYTTQKKPPSFRYSPLRMRENALFRLTPV</sequence>
<evidence type="ECO:0000256" key="1">
    <source>
        <dbReference type="SAM" id="MobiDB-lite"/>
    </source>
</evidence>
<accession>A0A427AHE2</accession>
<dbReference type="AlphaFoldDB" id="A0A427AHE2"/>